<organism evidence="1 2">
    <name type="scientific">Cucumis melo var. makuwa</name>
    <name type="common">Oriental melon</name>
    <dbReference type="NCBI Taxonomy" id="1194695"/>
    <lineage>
        <taxon>Eukaryota</taxon>
        <taxon>Viridiplantae</taxon>
        <taxon>Streptophyta</taxon>
        <taxon>Embryophyta</taxon>
        <taxon>Tracheophyta</taxon>
        <taxon>Spermatophyta</taxon>
        <taxon>Magnoliopsida</taxon>
        <taxon>eudicotyledons</taxon>
        <taxon>Gunneridae</taxon>
        <taxon>Pentapetalae</taxon>
        <taxon>rosids</taxon>
        <taxon>fabids</taxon>
        <taxon>Cucurbitales</taxon>
        <taxon>Cucurbitaceae</taxon>
        <taxon>Benincaseae</taxon>
        <taxon>Cucumis</taxon>
    </lineage>
</organism>
<gene>
    <name evidence="1" type="ORF">E5676_scaffold451G00540</name>
</gene>
<dbReference type="Proteomes" id="UP000321947">
    <property type="component" value="Unassembled WGS sequence"/>
</dbReference>
<evidence type="ECO:0000313" key="1">
    <source>
        <dbReference type="EMBL" id="TYK01500.1"/>
    </source>
</evidence>
<dbReference type="GO" id="GO:0006508">
    <property type="term" value="P:proteolysis"/>
    <property type="evidence" value="ECO:0007669"/>
    <property type="project" value="UniProtKB-KW"/>
</dbReference>
<protein>
    <submittedName>
        <fullName evidence="1">Protease Do-like 7 isoform X2</fullName>
    </submittedName>
</protein>
<sequence length="285" mass="31885">MFWSSIQFRNDFKKTNKLNSVNGQSAAVTGGLVLVPGGPAHKLLEPGDVLVRMNGEVITQFLKMETLLDDTVKQTIDLQVERGGASFTVHLVAASLIIGLTAVGASLTFPLPSYPLLEFDMNAPLKLEQPWTFDESLVIVVAETCPFQREQKKSCSSLDWYLMDGAKLLPFAWVLNKLVQRSEFGNFNPSVFIFFILTEDYAGFGIFHLANSILVPNAENKFDLFCSFQLPSLTLNSDKKVDFVHWKAEEDDDLAFAGDLRRMVWKAVVVGDLREMVWKAIVVDL</sequence>
<keyword evidence="1" id="KW-0378">Hydrolase</keyword>
<proteinExistence type="predicted"/>
<accession>A0A5D3BQZ1</accession>
<dbReference type="AlphaFoldDB" id="A0A5D3BQZ1"/>
<keyword evidence="1" id="KW-0645">Protease</keyword>
<dbReference type="InterPro" id="IPR036034">
    <property type="entry name" value="PDZ_sf"/>
</dbReference>
<dbReference type="PANTHER" id="PTHR46366:SF1">
    <property type="entry name" value="PDZ DOMAIN-CONTAINING PROTEIN C1685.05"/>
    <property type="match status" value="1"/>
</dbReference>
<comment type="caution">
    <text evidence="1">The sequence shown here is derived from an EMBL/GenBank/DDBJ whole genome shotgun (WGS) entry which is preliminary data.</text>
</comment>
<dbReference type="Gene3D" id="2.30.42.10">
    <property type="match status" value="1"/>
</dbReference>
<dbReference type="GO" id="GO:0008233">
    <property type="term" value="F:peptidase activity"/>
    <property type="evidence" value="ECO:0007669"/>
    <property type="project" value="UniProtKB-KW"/>
</dbReference>
<dbReference type="EMBL" id="SSTD01016175">
    <property type="protein sequence ID" value="TYK01500.1"/>
    <property type="molecule type" value="Genomic_DNA"/>
</dbReference>
<dbReference type="PANTHER" id="PTHR46366">
    <property type="entry name" value="PRO-APOPTOTIC SERINE PROTEASE NMA111"/>
    <property type="match status" value="1"/>
</dbReference>
<name>A0A5D3BQZ1_CUCMM</name>
<evidence type="ECO:0000313" key="2">
    <source>
        <dbReference type="Proteomes" id="UP000321947"/>
    </source>
</evidence>
<reference evidence="1 2" key="1">
    <citation type="submission" date="2019-08" db="EMBL/GenBank/DDBJ databases">
        <title>Draft genome sequences of two oriental melons (Cucumis melo L. var makuwa).</title>
        <authorList>
            <person name="Kwon S.-Y."/>
        </authorList>
    </citation>
    <scope>NUCLEOTIDE SEQUENCE [LARGE SCALE GENOMIC DNA]</scope>
    <source>
        <strain evidence="2">cv. Chang Bougi</strain>
        <tissue evidence="1">Leaf</tissue>
    </source>
</reference>
<dbReference type="SUPFAM" id="SSF50156">
    <property type="entry name" value="PDZ domain-like"/>
    <property type="match status" value="1"/>
</dbReference>